<dbReference type="CDD" id="cd12917">
    <property type="entry name" value="VKOR_euk"/>
    <property type="match status" value="1"/>
</dbReference>
<comment type="subcellular location">
    <subcellularLocation>
        <location evidence="1">Endoplasmic reticulum membrane</location>
        <topology evidence="1">Multi-pass membrane protein</topology>
    </subcellularLocation>
</comment>
<evidence type="ECO:0000313" key="13">
    <source>
        <dbReference type="Proteomes" id="UP000749559"/>
    </source>
</evidence>
<dbReference type="OrthoDB" id="17010at2759"/>
<dbReference type="AlphaFoldDB" id="A0A8J1TMV2"/>
<dbReference type="FunFam" id="1.20.1440.130:FF:000001">
    <property type="entry name" value="Vitamin K epoxide reductase complex subunit 1-like 1"/>
    <property type="match status" value="1"/>
</dbReference>
<evidence type="ECO:0000256" key="8">
    <source>
        <dbReference type="ARBA" id="ARBA00023002"/>
    </source>
</evidence>
<comment type="caution">
    <text evidence="12">The sequence shown here is derived from an EMBL/GenBank/DDBJ whole genome shotgun (WGS) entry which is preliminary data.</text>
</comment>
<comment type="similarity">
    <text evidence="2">Belongs to the VKOR family.</text>
</comment>
<keyword evidence="9" id="KW-0472">Membrane</keyword>
<keyword evidence="6" id="KW-0256">Endoplasmic reticulum</keyword>
<dbReference type="InterPro" id="IPR038354">
    <property type="entry name" value="VKOR_sf"/>
</dbReference>
<keyword evidence="4" id="KW-0812">Transmembrane</keyword>
<reference evidence="12" key="1">
    <citation type="submission" date="2022-03" db="EMBL/GenBank/DDBJ databases">
        <authorList>
            <person name="Martin C."/>
        </authorList>
    </citation>
    <scope>NUCLEOTIDE SEQUENCE</scope>
</reference>
<evidence type="ECO:0000256" key="9">
    <source>
        <dbReference type="ARBA" id="ARBA00023136"/>
    </source>
</evidence>
<dbReference type="Proteomes" id="UP000749559">
    <property type="component" value="Unassembled WGS sequence"/>
</dbReference>
<evidence type="ECO:0000256" key="11">
    <source>
        <dbReference type="ARBA" id="ARBA00023284"/>
    </source>
</evidence>
<dbReference type="PANTHER" id="PTHR14519:SF8">
    <property type="entry name" value="VITAMIN K EPOXIDE REDUCTASE COMPLEX SUBUNIT 1"/>
    <property type="match status" value="1"/>
</dbReference>
<evidence type="ECO:0000256" key="2">
    <source>
        <dbReference type="ARBA" id="ARBA00006214"/>
    </source>
</evidence>
<evidence type="ECO:0000313" key="12">
    <source>
        <dbReference type="EMBL" id="CAH1802308.1"/>
    </source>
</evidence>
<gene>
    <name evidence="12" type="ORF">OFUS_LOCUS25999</name>
</gene>
<dbReference type="Pfam" id="PF07884">
    <property type="entry name" value="VKOR"/>
    <property type="match status" value="1"/>
</dbReference>
<keyword evidence="7" id="KW-1133">Transmembrane helix</keyword>
<dbReference type="InterPro" id="IPR012932">
    <property type="entry name" value="VKOR"/>
</dbReference>
<dbReference type="GO" id="GO:0048038">
    <property type="term" value="F:quinone binding"/>
    <property type="evidence" value="ECO:0007669"/>
    <property type="project" value="UniProtKB-KW"/>
</dbReference>
<dbReference type="EMBL" id="CAIIXF020000012">
    <property type="protein sequence ID" value="CAH1802308.1"/>
    <property type="molecule type" value="Genomic_DNA"/>
</dbReference>
<proteinExistence type="inferred from homology"/>
<evidence type="ECO:0000256" key="10">
    <source>
        <dbReference type="ARBA" id="ARBA00023157"/>
    </source>
</evidence>
<evidence type="ECO:0000256" key="1">
    <source>
        <dbReference type="ARBA" id="ARBA00004477"/>
    </source>
</evidence>
<sequence length="164" mass="19014">MTNYFFIRFLNATLCILGIILSIYAYYVEFNKERDPMFRAMCDYNGYVSCSKVFTSRWGRGFGLLEYVVDKDHWLNQPNSIFGLTFYVFQIMLGENHTVSGSIVQLVFSCIANLGSIYLGCILYFILQDFCIICVSTYIVNATLLGVNILKYNHMQSRWKKKST</sequence>
<evidence type="ECO:0000256" key="5">
    <source>
        <dbReference type="ARBA" id="ARBA00022719"/>
    </source>
</evidence>
<evidence type="ECO:0000256" key="7">
    <source>
        <dbReference type="ARBA" id="ARBA00022989"/>
    </source>
</evidence>
<evidence type="ECO:0000256" key="6">
    <source>
        <dbReference type="ARBA" id="ARBA00022824"/>
    </source>
</evidence>
<evidence type="ECO:0000256" key="4">
    <source>
        <dbReference type="ARBA" id="ARBA00022692"/>
    </source>
</evidence>
<dbReference type="GO" id="GO:0042373">
    <property type="term" value="P:vitamin K metabolic process"/>
    <property type="evidence" value="ECO:0007669"/>
    <property type="project" value="InterPro"/>
</dbReference>
<dbReference type="EC" id="1.17.4.4" evidence="3"/>
<keyword evidence="13" id="KW-1185">Reference proteome</keyword>
<dbReference type="GO" id="GO:0047057">
    <property type="term" value="F:vitamin-K-epoxide reductase (warfarin-sensitive) activity"/>
    <property type="evidence" value="ECO:0007669"/>
    <property type="project" value="UniProtKB-EC"/>
</dbReference>
<keyword evidence="11" id="KW-0676">Redox-active center</keyword>
<keyword evidence="10" id="KW-1015">Disulfide bond</keyword>
<dbReference type="Gene3D" id="1.20.1440.130">
    <property type="entry name" value="VKOR domain"/>
    <property type="match status" value="1"/>
</dbReference>
<dbReference type="GO" id="GO:0005789">
    <property type="term" value="C:endoplasmic reticulum membrane"/>
    <property type="evidence" value="ECO:0007669"/>
    <property type="project" value="UniProtKB-SubCell"/>
</dbReference>
<accession>A0A8J1TMV2</accession>
<evidence type="ECO:0000256" key="3">
    <source>
        <dbReference type="ARBA" id="ARBA00012278"/>
    </source>
</evidence>
<keyword evidence="5" id="KW-0874">Quinone</keyword>
<dbReference type="InterPro" id="IPR042406">
    <property type="entry name" value="VKORC1/VKORC1L1"/>
</dbReference>
<organism evidence="12 13">
    <name type="scientific">Owenia fusiformis</name>
    <name type="common">Polychaete worm</name>
    <dbReference type="NCBI Taxonomy" id="6347"/>
    <lineage>
        <taxon>Eukaryota</taxon>
        <taxon>Metazoa</taxon>
        <taxon>Spiralia</taxon>
        <taxon>Lophotrochozoa</taxon>
        <taxon>Annelida</taxon>
        <taxon>Polychaeta</taxon>
        <taxon>Sedentaria</taxon>
        <taxon>Canalipalpata</taxon>
        <taxon>Sabellida</taxon>
        <taxon>Oweniida</taxon>
        <taxon>Oweniidae</taxon>
        <taxon>Owenia</taxon>
    </lineage>
</organism>
<keyword evidence="8" id="KW-0560">Oxidoreductase</keyword>
<protein>
    <recommendedName>
        <fullName evidence="3">vitamin-K-epoxide reductase (warfarin-sensitive)</fullName>
        <ecNumber evidence="3">1.17.4.4</ecNumber>
    </recommendedName>
</protein>
<dbReference type="PANTHER" id="PTHR14519">
    <property type="entry name" value="VITAMIN K EPOXIDE REDUCTASE COMPLEX, SUBUNIT 1"/>
    <property type="match status" value="1"/>
</dbReference>
<dbReference type="SMART" id="SM00756">
    <property type="entry name" value="VKc"/>
    <property type="match status" value="1"/>
</dbReference>
<name>A0A8J1TMV2_OWEFU</name>